<evidence type="ECO:0000313" key="1">
    <source>
        <dbReference type="EMBL" id="GFE55534.1"/>
    </source>
</evidence>
<sequence length="422" mass="47476">MATGRDFAESKEAVALVAEHLPDGLTCCAGLIVPQLARRLVRDFNDDGDSSVFDSTPGAVLIEFPFRKLMLESRVVQRLCYDIDVCGQPLYAKRTAPRNNLLLIDPARLVGCFREHLDSAKRRLLMRCFTAEVWPTFLKMVSLGIGERLRMLYTTPNEPFMDDNLLTSLEDLQLELVGITSKFTHCNSPGYTIEDIETYILNDCSTALTTAQNIGDKWGNVLEIHRATGALVSFLQKAIANVKVLLSPSANGHHGTSQHRRSYDNTSGIDTAKLKACCTEIVGFLTKAAADLSIVKMKMLEKRDELFQRPDLFRTISQEVFKRGIHTSEFDPEEIIPMIIMSHCMGAYGIREWCLRYIVETQAISTSVLEKELASRRGEHHSKLEPSPFFRTAGSVPPDTTDFVTLFPLEILDYLLYLCRKE</sequence>
<keyword evidence="2" id="KW-1185">Reference proteome</keyword>
<gene>
    <name evidence="1" type="ORF">BaOVIS_029380</name>
</gene>
<dbReference type="AlphaFoldDB" id="A0A9W5TC31"/>
<reference evidence="1" key="1">
    <citation type="submission" date="2019-12" db="EMBL/GenBank/DDBJ databases">
        <title>Genome sequence of Babesia ovis.</title>
        <authorList>
            <person name="Yamagishi J."/>
            <person name="Sevinc F."/>
            <person name="Xuan X."/>
        </authorList>
    </citation>
    <scope>NUCLEOTIDE SEQUENCE</scope>
    <source>
        <strain evidence="1">Selcuk</strain>
    </source>
</reference>
<name>A0A9W5TC31_BABOV</name>
<protein>
    <submittedName>
        <fullName evidence="1">Peptidase S8 S53 subtilisin kexin sedolisin, putative</fullName>
    </submittedName>
</protein>
<organism evidence="1 2">
    <name type="scientific">Babesia ovis</name>
    <dbReference type="NCBI Taxonomy" id="5869"/>
    <lineage>
        <taxon>Eukaryota</taxon>
        <taxon>Sar</taxon>
        <taxon>Alveolata</taxon>
        <taxon>Apicomplexa</taxon>
        <taxon>Aconoidasida</taxon>
        <taxon>Piroplasmida</taxon>
        <taxon>Babesiidae</taxon>
        <taxon>Babesia</taxon>
    </lineage>
</organism>
<dbReference type="Proteomes" id="UP001057455">
    <property type="component" value="Unassembled WGS sequence"/>
</dbReference>
<proteinExistence type="predicted"/>
<dbReference type="EMBL" id="BLIY01000022">
    <property type="protein sequence ID" value="GFE55534.1"/>
    <property type="molecule type" value="Genomic_DNA"/>
</dbReference>
<evidence type="ECO:0000313" key="2">
    <source>
        <dbReference type="Proteomes" id="UP001057455"/>
    </source>
</evidence>
<accession>A0A9W5TC31</accession>
<dbReference type="OrthoDB" id="359611at2759"/>
<comment type="caution">
    <text evidence="1">The sequence shown here is derived from an EMBL/GenBank/DDBJ whole genome shotgun (WGS) entry which is preliminary data.</text>
</comment>